<dbReference type="AlphaFoldDB" id="A0AAE3L1I2"/>
<dbReference type="PANTHER" id="PTHR42736:SF1">
    <property type="entry name" value="PROTEIN-GLUTAMINE GAMMA-GLUTAMYLTRANSFERASE"/>
    <property type="match status" value="1"/>
</dbReference>
<dbReference type="Pfam" id="PF01841">
    <property type="entry name" value="Transglut_core"/>
    <property type="match status" value="1"/>
</dbReference>
<dbReference type="InterPro" id="IPR025403">
    <property type="entry name" value="TgpA-like_C"/>
</dbReference>
<dbReference type="RefSeq" id="WP_259054832.1">
    <property type="nucleotide sequence ID" value="NZ_JANUCT010000007.1"/>
</dbReference>
<sequence>MVTEADNTVAASGRTGKRVGAYLRGLHLPANSYWLWLALATLLAVLPHSRHAPIWIPVSCIVLVLSKLVLVYTNRPRHSGWALAIIRNLLALGLVMGVYLNYGSLLGRDAGVGLLIVLSGFKFLEARRDRDLYVSTALGFFLIVTNFFYSQTIGTAAYMAPVVILLLAALLDLNDPQQALSTPRKLQRAGAMLLQAAPLMLILFFLFPRVSGPLWGIPDDAFSGQTGLDDIMAPGSISQLSDSNEVAFRVEFAGDPPPTNQLYWRGPVLWETDGRVWLQGKQRDRGDVKATDYSDGIDYTLMLEPHNRKWIYALEMPTEAPDDTGFNRDYQLLAEDKIRKRRQFELTAHTDYRLTGADSIDFERALALPPAQHPRTVKLAQEWRDQGLESREIIDKALAMFHNQTFYYTVTPPLLSGDPVDEFLFETQEGFCEHYAAAFTVLMRAAGIPTRIVTGYQGGRLNPVGGYYAVYQRDAHAWTEVWLNGSWQRVDPTAAVSPARIRDGLDGALPESADSALGVNRDSWIGQTLQSIRDNWDALNTQWNQWVLGYTQSRQRDLLNRMGIDYRNWQELAIWLAAIVTIAITTMGLWLLARRRDNTDTARRLYNRFCRKLARAGLPRRSYEGPRDFAGRAAQRFGAQANAIHAITERYVDIRYANKSTDVTGLRQAIQRFRPGNAGR</sequence>
<name>A0AAE3L1I2_9GAMM</name>
<keyword evidence="3" id="KW-0645">Protease</keyword>
<feature type="transmembrane region" description="Helical" evidence="1">
    <location>
        <begin position="572"/>
        <end position="593"/>
    </location>
</feature>
<feature type="transmembrane region" description="Helical" evidence="1">
    <location>
        <begin position="155"/>
        <end position="174"/>
    </location>
</feature>
<feature type="transmembrane region" description="Helical" evidence="1">
    <location>
        <begin position="52"/>
        <end position="73"/>
    </location>
</feature>
<keyword evidence="1" id="KW-0472">Membrane</keyword>
<dbReference type="SUPFAM" id="SSF54001">
    <property type="entry name" value="Cysteine proteinases"/>
    <property type="match status" value="1"/>
</dbReference>
<keyword evidence="1" id="KW-0812">Transmembrane</keyword>
<dbReference type="PANTHER" id="PTHR42736">
    <property type="entry name" value="PROTEIN-GLUTAMINE GAMMA-GLUTAMYLTRANSFERASE"/>
    <property type="match status" value="1"/>
</dbReference>
<protein>
    <submittedName>
        <fullName evidence="3">Transglutaminase-like putative cysteine protease</fullName>
    </submittedName>
</protein>
<dbReference type="GO" id="GO:0006508">
    <property type="term" value="P:proteolysis"/>
    <property type="evidence" value="ECO:0007669"/>
    <property type="project" value="UniProtKB-KW"/>
</dbReference>
<dbReference type="EMBL" id="JANUCT010000007">
    <property type="protein sequence ID" value="MCS3903206.1"/>
    <property type="molecule type" value="Genomic_DNA"/>
</dbReference>
<dbReference type="Gene3D" id="3.10.620.30">
    <property type="match status" value="1"/>
</dbReference>
<feature type="transmembrane region" description="Helical" evidence="1">
    <location>
        <begin position="26"/>
        <end position="46"/>
    </location>
</feature>
<proteinExistence type="predicted"/>
<feature type="transmembrane region" description="Helical" evidence="1">
    <location>
        <begin position="186"/>
        <end position="207"/>
    </location>
</feature>
<comment type="caution">
    <text evidence="3">The sequence shown here is derived from an EMBL/GenBank/DDBJ whole genome shotgun (WGS) entry which is preliminary data.</text>
</comment>
<evidence type="ECO:0000256" key="1">
    <source>
        <dbReference type="SAM" id="Phobius"/>
    </source>
</evidence>
<dbReference type="Proteomes" id="UP001204445">
    <property type="component" value="Unassembled WGS sequence"/>
</dbReference>
<gene>
    <name evidence="3" type="ORF">J2T55_001226</name>
</gene>
<reference evidence="3" key="1">
    <citation type="submission" date="2022-08" db="EMBL/GenBank/DDBJ databases">
        <title>Genomic Encyclopedia of Type Strains, Phase III (KMG-III): the genomes of soil and plant-associated and newly described type strains.</title>
        <authorList>
            <person name="Whitman W."/>
        </authorList>
    </citation>
    <scope>NUCLEOTIDE SEQUENCE</scope>
    <source>
        <strain evidence="3">HMT 1</strain>
    </source>
</reference>
<feature type="domain" description="Transglutaminase-like" evidence="2">
    <location>
        <begin position="424"/>
        <end position="494"/>
    </location>
</feature>
<dbReference type="Pfam" id="PF13559">
    <property type="entry name" value="DUF4129"/>
    <property type="match status" value="1"/>
</dbReference>
<keyword evidence="4" id="KW-1185">Reference proteome</keyword>
<accession>A0AAE3L1I2</accession>
<dbReference type="SMART" id="SM00460">
    <property type="entry name" value="TGc"/>
    <property type="match status" value="1"/>
</dbReference>
<dbReference type="GO" id="GO:0008233">
    <property type="term" value="F:peptidase activity"/>
    <property type="evidence" value="ECO:0007669"/>
    <property type="project" value="UniProtKB-KW"/>
</dbReference>
<dbReference type="InterPro" id="IPR021878">
    <property type="entry name" value="TgpA_N"/>
</dbReference>
<keyword evidence="3" id="KW-0378">Hydrolase</keyword>
<evidence type="ECO:0000313" key="4">
    <source>
        <dbReference type="Proteomes" id="UP001204445"/>
    </source>
</evidence>
<evidence type="ECO:0000313" key="3">
    <source>
        <dbReference type="EMBL" id="MCS3903206.1"/>
    </source>
</evidence>
<dbReference type="InterPro" id="IPR052901">
    <property type="entry name" value="Bact_TGase-like"/>
</dbReference>
<dbReference type="InterPro" id="IPR038765">
    <property type="entry name" value="Papain-like_cys_pep_sf"/>
</dbReference>
<dbReference type="Pfam" id="PF11992">
    <property type="entry name" value="TgpA_N"/>
    <property type="match status" value="1"/>
</dbReference>
<organism evidence="3 4">
    <name type="scientific">Methylohalomonas lacus</name>
    <dbReference type="NCBI Taxonomy" id="398773"/>
    <lineage>
        <taxon>Bacteria</taxon>
        <taxon>Pseudomonadati</taxon>
        <taxon>Pseudomonadota</taxon>
        <taxon>Gammaproteobacteria</taxon>
        <taxon>Methylohalomonadales</taxon>
        <taxon>Methylohalomonadaceae</taxon>
        <taxon>Methylohalomonas</taxon>
    </lineage>
</organism>
<evidence type="ECO:0000259" key="2">
    <source>
        <dbReference type="SMART" id="SM00460"/>
    </source>
</evidence>
<feature type="transmembrane region" description="Helical" evidence="1">
    <location>
        <begin position="80"/>
        <end position="100"/>
    </location>
</feature>
<dbReference type="InterPro" id="IPR002931">
    <property type="entry name" value="Transglutaminase-like"/>
</dbReference>
<keyword evidence="1" id="KW-1133">Transmembrane helix</keyword>